<name>A0A819Y342_9BILA</name>
<comment type="caution">
    <text evidence="1">The sequence shown here is derived from an EMBL/GenBank/DDBJ whole genome shotgun (WGS) entry which is preliminary data.</text>
</comment>
<dbReference type="EMBL" id="CAJOBG010005331">
    <property type="protein sequence ID" value="CAF4148705.1"/>
    <property type="molecule type" value="Genomic_DNA"/>
</dbReference>
<keyword evidence="2" id="KW-1185">Reference proteome</keyword>
<dbReference type="SUPFAM" id="SSF56399">
    <property type="entry name" value="ADP-ribosylation"/>
    <property type="match status" value="1"/>
</dbReference>
<proteinExistence type="predicted"/>
<reference evidence="1" key="1">
    <citation type="submission" date="2021-02" db="EMBL/GenBank/DDBJ databases">
        <authorList>
            <person name="Nowell W R."/>
        </authorList>
    </citation>
    <scope>NUCLEOTIDE SEQUENCE</scope>
</reference>
<dbReference type="Gene3D" id="3.90.176.10">
    <property type="entry name" value="Toxin ADP-ribosyltransferase, Chain A, domain 1"/>
    <property type="match status" value="1"/>
</dbReference>
<accession>A0A819Y342</accession>
<sequence length="346" mass="39463">MFEWFHLVYACCQTLSTSLLCITRKRLNHGGGSDRYDKLVDRYRNNIHFMNQLAQLLRDLILYRLPTSVHSQSTILGAFAAPSSPVDYGERKIIQIQKQLHDIVCRRHTIVTLINSLRRPLTAEEDGTLLILLRGQNMTIFELEKMKHNIGEIISAAPFLSTTINPQIAEILIGDGSDDNPYLVSVILKIYLDTGQEMRPYACIYNSAEEEVLLSPGTKFVLKPCKKIDDKEQRWLLELYAISEKQQEKVELTYGETFLLLNEASGWPKTVVVVHSKQNHLMRPLSKVETELGHPLAFRQIHLHFKTSIKFIAYSLCSSIPVAIVKIFESNIISFGLNFTTLTNKS</sequence>
<dbReference type="Proteomes" id="UP000663866">
    <property type="component" value="Unassembled WGS sequence"/>
</dbReference>
<evidence type="ECO:0000313" key="1">
    <source>
        <dbReference type="EMBL" id="CAF4148705.1"/>
    </source>
</evidence>
<dbReference type="AlphaFoldDB" id="A0A819Y342"/>
<organism evidence="1 2">
    <name type="scientific">Rotaria magnacalcarata</name>
    <dbReference type="NCBI Taxonomy" id="392030"/>
    <lineage>
        <taxon>Eukaryota</taxon>
        <taxon>Metazoa</taxon>
        <taxon>Spiralia</taxon>
        <taxon>Gnathifera</taxon>
        <taxon>Rotifera</taxon>
        <taxon>Eurotatoria</taxon>
        <taxon>Bdelloidea</taxon>
        <taxon>Philodinida</taxon>
        <taxon>Philodinidae</taxon>
        <taxon>Rotaria</taxon>
    </lineage>
</organism>
<evidence type="ECO:0000313" key="2">
    <source>
        <dbReference type="Proteomes" id="UP000663866"/>
    </source>
</evidence>
<protein>
    <submittedName>
        <fullName evidence="1">Uncharacterized protein</fullName>
    </submittedName>
</protein>
<gene>
    <name evidence="1" type="ORF">OVN521_LOCUS23474</name>
</gene>